<reference evidence="9 10" key="1">
    <citation type="submission" date="2020-08" db="EMBL/GenBank/DDBJ databases">
        <title>Genomic Encyclopedia of Type Strains, Phase IV (KMG-IV): sequencing the most valuable type-strain genomes for metagenomic binning, comparative biology and taxonomic classification.</title>
        <authorList>
            <person name="Goeker M."/>
        </authorList>
    </citation>
    <scope>NUCLEOTIDE SEQUENCE [LARGE SCALE GENOMIC DNA]</scope>
    <source>
        <strain evidence="9 10">DSM 23562</strain>
    </source>
</reference>
<protein>
    <recommendedName>
        <fullName evidence="6">RNA polymerase sigma factor</fullName>
    </recommendedName>
</protein>
<dbReference type="GO" id="GO:0016987">
    <property type="term" value="F:sigma factor activity"/>
    <property type="evidence" value="ECO:0007669"/>
    <property type="project" value="UniProtKB-KW"/>
</dbReference>
<dbReference type="SUPFAM" id="SSF88659">
    <property type="entry name" value="Sigma3 and sigma4 domains of RNA polymerase sigma factors"/>
    <property type="match status" value="1"/>
</dbReference>
<dbReference type="Gene3D" id="1.10.1740.10">
    <property type="match status" value="1"/>
</dbReference>
<dbReference type="EMBL" id="JACHGW010000004">
    <property type="protein sequence ID" value="MBB6052348.1"/>
    <property type="molecule type" value="Genomic_DNA"/>
</dbReference>
<dbReference type="PROSITE" id="PS01063">
    <property type="entry name" value="SIGMA70_ECF"/>
    <property type="match status" value="1"/>
</dbReference>
<proteinExistence type="inferred from homology"/>
<dbReference type="GO" id="GO:0003677">
    <property type="term" value="F:DNA binding"/>
    <property type="evidence" value="ECO:0007669"/>
    <property type="project" value="UniProtKB-KW"/>
</dbReference>
<accession>A0A7W9SUM0</accession>
<keyword evidence="3 6" id="KW-0731">Sigma factor</keyword>
<dbReference type="PANTHER" id="PTHR43133:SF46">
    <property type="entry name" value="RNA POLYMERASE SIGMA-70 FACTOR ECF SUBFAMILY"/>
    <property type="match status" value="1"/>
</dbReference>
<name>A0A7W9SUM0_ARMRO</name>
<evidence type="ECO:0000313" key="9">
    <source>
        <dbReference type="EMBL" id="MBB6052348.1"/>
    </source>
</evidence>
<keyword evidence="5 6" id="KW-0804">Transcription</keyword>
<dbReference type="InterPro" id="IPR039425">
    <property type="entry name" value="RNA_pol_sigma-70-like"/>
</dbReference>
<dbReference type="SUPFAM" id="SSF88946">
    <property type="entry name" value="Sigma2 domain of RNA polymerase sigma factors"/>
    <property type="match status" value="1"/>
</dbReference>
<dbReference type="AlphaFoldDB" id="A0A7W9SUM0"/>
<evidence type="ECO:0000256" key="1">
    <source>
        <dbReference type="ARBA" id="ARBA00010641"/>
    </source>
</evidence>
<evidence type="ECO:0000256" key="6">
    <source>
        <dbReference type="RuleBase" id="RU000716"/>
    </source>
</evidence>
<sequence length="143" mass="15484">MSLRLCAGCYADAEDLAQEALIAAFQSRPRFAGRAKVSTFLHAVTVNCWRKRLRAAPPQALPLLETDSAPGNAIAAHLTRLSLDAAVAQLTELQRAAFVLVKAEGLTHKEAAALLGVPQGTVQSRVHDATLRLRELLSEEDFR</sequence>
<dbReference type="GO" id="GO:0006352">
    <property type="term" value="P:DNA-templated transcription initiation"/>
    <property type="evidence" value="ECO:0007669"/>
    <property type="project" value="InterPro"/>
</dbReference>
<feature type="domain" description="RNA polymerase sigma factor 70 region 4 type 2" evidence="8">
    <location>
        <begin position="81"/>
        <end position="129"/>
    </location>
</feature>
<gene>
    <name evidence="9" type="ORF">HNQ39_004169</name>
</gene>
<dbReference type="InterPro" id="IPR013249">
    <property type="entry name" value="RNA_pol_sigma70_r4_t2"/>
</dbReference>
<dbReference type="NCBIfam" id="TIGR02937">
    <property type="entry name" value="sigma70-ECF"/>
    <property type="match status" value="1"/>
</dbReference>
<dbReference type="Gene3D" id="1.10.10.10">
    <property type="entry name" value="Winged helix-like DNA-binding domain superfamily/Winged helix DNA-binding domain"/>
    <property type="match status" value="1"/>
</dbReference>
<evidence type="ECO:0000256" key="4">
    <source>
        <dbReference type="ARBA" id="ARBA00023125"/>
    </source>
</evidence>
<organism evidence="9 10">
    <name type="scientific">Armatimonas rosea</name>
    <dbReference type="NCBI Taxonomy" id="685828"/>
    <lineage>
        <taxon>Bacteria</taxon>
        <taxon>Bacillati</taxon>
        <taxon>Armatimonadota</taxon>
        <taxon>Armatimonadia</taxon>
        <taxon>Armatimonadales</taxon>
        <taxon>Armatimonadaceae</taxon>
        <taxon>Armatimonas</taxon>
    </lineage>
</organism>
<dbReference type="InterPro" id="IPR013324">
    <property type="entry name" value="RNA_pol_sigma_r3/r4-like"/>
</dbReference>
<dbReference type="InterPro" id="IPR000838">
    <property type="entry name" value="RNA_pol_sigma70_ECF_CS"/>
</dbReference>
<evidence type="ECO:0000256" key="3">
    <source>
        <dbReference type="ARBA" id="ARBA00023082"/>
    </source>
</evidence>
<dbReference type="Pfam" id="PF04542">
    <property type="entry name" value="Sigma70_r2"/>
    <property type="match status" value="1"/>
</dbReference>
<evidence type="ECO:0000259" key="7">
    <source>
        <dbReference type="Pfam" id="PF04542"/>
    </source>
</evidence>
<keyword evidence="4 6" id="KW-0238">DNA-binding</keyword>
<comment type="caution">
    <text evidence="9">The sequence shown here is derived from an EMBL/GenBank/DDBJ whole genome shotgun (WGS) entry which is preliminary data.</text>
</comment>
<dbReference type="InterPro" id="IPR036388">
    <property type="entry name" value="WH-like_DNA-bd_sf"/>
</dbReference>
<keyword evidence="2 6" id="KW-0805">Transcription regulation</keyword>
<dbReference type="InterPro" id="IPR014284">
    <property type="entry name" value="RNA_pol_sigma-70_dom"/>
</dbReference>
<evidence type="ECO:0000259" key="8">
    <source>
        <dbReference type="Pfam" id="PF08281"/>
    </source>
</evidence>
<dbReference type="Proteomes" id="UP000520814">
    <property type="component" value="Unassembled WGS sequence"/>
</dbReference>
<comment type="similarity">
    <text evidence="1 6">Belongs to the sigma-70 factor family. ECF subfamily.</text>
</comment>
<keyword evidence="10" id="KW-1185">Reference proteome</keyword>
<dbReference type="CDD" id="cd06171">
    <property type="entry name" value="Sigma70_r4"/>
    <property type="match status" value="1"/>
</dbReference>
<dbReference type="InterPro" id="IPR007627">
    <property type="entry name" value="RNA_pol_sigma70_r2"/>
</dbReference>
<feature type="domain" description="RNA polymerase sigma-70 region 2" evidence="7">
    <location>
        <begin position="7"/>
        <end position="55"/>
    </location>
</feature>
<dbReference type="Pfam" id="PF08281">
    <property type="entry name" value="Sigma70_r4_2"/>
    <property type="match status" value="1"/>
</dbReference>
<evidence type="ECO:0000313" key="10">
    <source>
        <dbReference type="Proteomes" id="UP000520814"/>
    </source>
</evidence>
<dbReference type="GO" id="GO:0006950">
    <property type="term" value="P:response to stress"/>
    <property type="evidence" value="ECO:0007669"/>
    <property type="project" value="UniProtKB-ARBA"/>
</dbReference>
<evidence type="ECO:0000256" key="2">
    <source>
        <dbReference type="ARBA" id="ARBA00023015"/>
    </source>
</evidence>
<dbReference type="InterPro" id="IPR013325">
    <property type="entry name" value="RNA_pol_sigma_r2"/>
</dbReference>
<evidence type="ECO:0000256" key="5">
    <source>
        <dbReference type="ARBA" id="ARBA00023163"/>
    </source>
</evidence>
<dbReference type="PANTHER" id="PTHR43133">
    <property type="entry name" value="RNA POLYMERASE ECF-TYPE SIGMA FACTO"/>
    <property type="match status" value="1"/>
</dbReference>